<dbReference type="CDD" id="cd00009">
    <property type="entry name" value="AAA"/>
    <property type="match status" value="1"/>
</dbReference>
<keyword evidence="6" id="KW-0597">Phosphoprotein</keyword>
<dbReference type="SUPFAM" id="SSF46689">
    <property type="entry name" value="Homeodomain-like"/>
    <property type="match status" value="1"/>
</dbReference>
<dbReference type="PROSITE" id="PS50045">
    <property type="entry name" value="SIGMA54_INTERACT_4"/>
    <property type="match status" value="1"/>
</dbReference>
<evidence type="ECO:0000256" key="3">
    <source>
        <dbReference type="ARBA" id="ARBA00023015"/>
    </source>
</evidence>
<dbReference type="PANTHER" id="PTHR32071:SF57">
    <property type="entry name" value="C4-DICARBOXYLATE TRANSPORT TRANSCRIPTIONAL REGULATORY PROTEIN DCTD"/>
    <property type="match status" value="1"/>
</dbReference>
<dbReference type="SUPFAM" id="SSF52540">
    <property type="entry name" value="P-loop containing nucleoside triphosphate hydrolases"/>
    <property type="match status" value="1"/>
</dbReference>
<dbReference type="InterPro" id="IPR001789">
    <property type="entry name" value="Sig_transdc_resp-reg_receiver"/>
</dbReference>
<keyword evidence="10" id="KW-1185">Reference proteome</keyword>
<evidence type="ECO:0000256" key="5">
    <source>
        <dbReference type="ARBA" id="ARBA00023163"/>
    </source>
</evidence>
<dbReference type="PROSITE" id="PS00676">
    <property type="entry name" value="SIGMA54_INTERACT_2"/>
    <property type="match status" value="1"/>
</dbReference>
<dbReference type="Gene3D" id="3.40.50.2300">
    <property type="match status" value="1"/>
</dbReference>
<dbReference type="InterPro" id="IPR027417">
    <property type="entry name" value="P-loop_NTPase"/>
</dbReference>
<dbReference type="Gene3D" id="1.10.10.60">
    <property type="entry name" value="Homeodomain-like"/>
    <property type="match status" value="1"/>
</dbReference>
<dbReference type="InterPro" id="IPR025943">
    <property type="entry name" value="Sigma_54_int_dom_ATP-bd_2"/>
</dbReference>
<keyword evidence="5" id="KW-0804">Transcription</keyword>
<evidence type="ECO:0000256" key="1">
    <source>
        <dbReference type="ARBA" id="ARBA00022741"/>
    </source>
</evidence>
<evidence type="ECO:0000259" key="7">
    <source>
        <dbReference type="PROSITE" id="PS50045"/>
    </source>
</evidence>
<dbReference type="RefSeq" id="WP_377128717.1">
    <property type="nucleotide sequence ID" value="NZ_JBHRSD010000047.1"/>
</dbReference>
<evidence type="ECO:0000256" key="6">
    <source>
        <dbReference type="PROSITE-ProRule" id="PRU00169"/>
    </source>
</evidence>
<dbReference type="InterPro" id="IPR002197">
    <property type="entry name" value="HTH_Fis"/>
</dbReference>
<dbReference type="Gene3D" id="3.40.50.300">
    <property type="entry name" value="P-loop containing nucleotide triphosphate hydrolases"/>
    <property type="match status" value="1"/>
</dbReference>
<dbReference type="SMART" id="SM00448">
    <property type="entry name" value="REC"/>
    <property type="match status" value="1"/>
</dbReference>
<organism evidence="9 10">
    <name type="scientific">Pseudoalteromonas fenneropenaei</name>
    <dbReference type="NCBI Taxonomy" id="1737459"/>
    <lineage>
        <taxon>Bacteria</taxon>
        <taxon>Pseudomonadati</taxon>
        <taxon>Pseudomonadota</taxon>
        <taxon>Gammaproteobacteria</taxon>
        <taxon>Alteromonadales</taxon>
        <taxon>Pseudoalteromonadaceae</taxon>
        <taxon>Pseudoalteromonas</taxon>
    </lineage>
</organism>
<dbReference type="PROSITE" id="PS00675">
    <property type="entry name" value="SIGMA54_INTERACT_1"/>
    <property type="match status" value="1"/>
</dbReference>
<comment type="caution">
    <text evidence="9">The sequence shown here is derived from an EMBL/GenBank/DDBJ whole genome shotgun (WGS) entry which is preliminary data.</text>
</comment>
<dbReference type="Proteomes" id="UP001595453">
    <property type="component" value="Unassembled WGS sequence"/>
</dbReference>
<dbReference type="InterPro" id="IPR025944">
    <property type="entry name" value="Sigma_54_int_dom_CS"/>
</dbReference>
<dbReference type="Gene3D" id="1.10.8.60">
    <property type="match status" value="1"/>
</dbReference>
<dbReference type="EMBL" id="JBHRSD010000047">
    <property type="protein sequence ID" value="MFC3034781.1"/>
    <property type="molecule type" value="Genomic_DNA"/>
</dbReference>
<keyword evidence="1" id="KW-0547">Nucleotide-binding</keyword>
<name>A0ABV7CQW0_9GAMM</name>
<keyword evidence="2" id="KW-0067">ATP-binding</keyword>
<dbReference type="PANTHER" id="PTHR32071">
    <property type="entry name" value="TRANSCRIPTIONAL REGULATORY PROTEIN"/>
    <property type="match status" value="1"/>
</dbReference>
<dbReference type="InterPro" id="IPR009057">
    <property type="entry name" value="Homeodomain-like_sf"/>
</dbReference>
<keyword evidence="4" id="KW-0238">DNA-binding</keyword>
<dbReference type="Pfam" id="PF02954">
    <property type="entry name" value="HTH_8"/>
    <property type="match status" value="1"/>
</dbReference>
<dbReference type="SUPFAM" id="SSF52172">
    <property type="entry name" value="CheY-like"/>
    <property type="match status" value="1"/>
</dbReference>
<evidence type="ECO:0000256" key="4">
    <source>
        <dbReference type="ARBA" id="ARBA00023125"/>
    </source>
</evidence>
<protein>
    <submittedName>
        <fullName evidence="9">Sigma-54-dependent transcriptional regulator</fullName>
    </submittedName>
</protein>
<evidence type="ECO:0000313" key="9">
    <source>
        <dbReference type="EMBL" id="MFC3034781.1"/>
    </source>
</evidence>
<keyword evidence="3" id="KW-0805">Transcription regulation</keyword>
<reference evidence="10" key="1">
    <citation type="journal article" date="2019" name="Int. J. Syst. Evol. Microbiol.">
        <title>The Global Catalogue of Microorganisms (GCM) 10K type strain sequencing project: providing services to taxonomists for standard genome sequencing and annotation.</title>
        <authorList>
            <consortium name="The Broad Institute Genomics Platform"/>
            <consortium name="The Broad Institute Genome Sequencing Center for Infectious Disease"/>
            <person name="Wu L."/>
            <person name="Ma J."/>
        </authorList>
    </citation>
    <scope>NUCLEOTIDE SEQUENCE [LARGE SCALE GENOMIC DNA]</scope>
    <source>
        <strain evidence="10">KCTC 42730</strain>
    </source>
</reference>
<accession>A0ABV7CQW0</accession>
<dbReference type="SMART" id="SM00382">
    <property type="entry name" value="AAA"/>
    <property type="match status" value="1"/>
</dbReference>
<evidence type="ECO:0000259" key="8">
    <source>
        <dbReference type="PROSITE" id="PS50110"/>
    </source>
</evidence>
<dbReference type="CDD" id="cd17549">
    <property type="entry name" value="REC_DctD-like"/>
    <property type="match status" value="1"/>
</dbReference>
<feature type="modified residue" description="4-aspartylphosphate" evidence="6">
    <location>
        <position position="54"/>
    </location>
</feature>
<dbReference type="PROSITE" id="PS50110">
    <property type="entry name" value="RESPONSE_REGULATORY"/>
    <property type="match status" value="1"/>
</dbReference>
<dbReference type="InterPro" id="IPR003593">
    <property type="entry name" value="AAA+_ATPase"/>
</dbReference>
<evidence type="ECO:0000256" key="2">
    <source>
        <dbReference type="ARBA" id="ARBA00022840"/>
    </source>
</evidence>
<dbReference type="InterPro" id="IPR025662">
    <property type="entry name" value="Sigma_54_int_dom_ATP-bd_1"/>
</dbReference>
<evidence type="ECO:0000313" key="10">
    <source>
        <dbReference type="Proteomes" id="UP001595453"/>
    </source>
</evidence>
<dbReference type="InterPro" id="IPR011006">
    <property type="entry name" value="CheY-like_superfamily"/>
</dbReference>
<dbReference type="Pfam" id="PF00158">
    <property type="entry name" value="Sigma54_activat"/>
    <property type="match status" value="1"/>
</dbReference>
<dbReference type="InterPro" id="IPR058031">
    <property type="entry name" value="AAA_lid_NorR"/>
</dbReference>
<dbReference type="InterPro" id="IPR002078">
    <property type="entry name" value="Sigma_54_int"/>
</dbReference>
<gene>
    <name evidence="9" type="ORF">ACFOEE_19935</name>
</gene>
<feature type="domain" description="Response regulatory" evidence="8">
    <location>
        <begin position="5"/>
        <end position="119"/>
    </location>
</feature>
<dbReference type="Pfam" id="PF25601">
    <property type="entry name" value="AAA_lid_14"/>
    <property type="match status" value="1"/>
</dbReference>
<dbReference type="PROSITE" id="PS00688">
    <property type="entry name" value="SIGMA54_INTERACT_3"/>
    <property type="match status" value="1"/>
</dbReference>
<sequence>MMQPAIYVIDDEKMVRDALQQLLSLEGYEVTCFADANTALSRLNRRFSGVVLCDINMPTMDGMTFLKQVQQFDSELPVIFLTGFGDVGIAVKAMQAGAYDFFEKPISEALLDSLQRAQEKRQLVMENRALKRSLASSSAPGVRILGQTECMRQMVALLDAVIDTPADVLIEGETGTGKELVARYLHDQSARSSNNFVAINCGAIPHDLIESELFGAKSGAYTGATQSRQGKFEYAQGGTVFLDEIEAMSPSLQVKLLRVLEERKVTPVGSNDAISLDVRIVAATKIDLLSLVNQGLFRADLFYRLNLVKVLIPPLRERKGDIALLFKHFCSIAATRFHRPFEPVNPELLQKLMAYQWPGNVRELRNVAERSVLLGQHNALQFTPQNTQVANELSLAEKVSFYEQSLVEEALARTQGNIKAAMALLQLPRKTLYDKMTKYGLSRTMFLEDPLGEESDKS</sequence>
<dbReference type="Pfam" id="PF00072">
    <property type="entry name" value="Response_reg"/>
    <property type="match status" value="1"/>
</dbReference>
<dbReference type="PRINTS" id="PR01590">
    <property type="entry name" value="HTHFIS"/>
</dbReference>
<feature type="domain" description="Sigma-54 factor interaction" evidence="7">
    <location>
        <begin position="144"/>
        <end position="373"/>
    </location>
</feature>
<proteinExistence type="predicted"/>